<evidence type="ECO:0000313" key="5">
    <source>
        <dbReference type="Proteomes" id="UP000196036"/>
    </source>
</evidence>
<name>A0A1Y4V1F9_9BACE</name>
<evidence type="ECO:0000313" key="6">
    <source>
        <dbReference type="Proteomes" id="UP000261210"/>
    </source>
</evidence>
<sequence length="90" mass="9850">MQRRESRFSPFFLSSREKPLPAPAFPCALPGGYGSSAGGSAVFTLLLTEMKYISASNRRSVCLKQSLCSDKTELLLKQNAMSVFQLSLLS</sequence>
<reference evidence="1" key="2">
    <citation type="journal article" date="2018" name="BMC Genomics">
        <title>Whole genome sequencing and function prediction of 133 gut anaerobes isolated from chicken caecum in pure cultures.</title>
        <authorList>
            <person name="Medvecky M."/>
            <person name="Cejkova D."/>
            <person name="Polansky O."/>
            <person name="Karasova D."/>
            <person name="Kubasova T."/>
            <person name="Cizek A."/>
            <person name="Rychlik I."/>
        </authorList>
    </citation>
    <scope>NUCLEOTIDE SEQUENCE</scope>
    <source>
        <strain evidence="1">An109</strain>
    </source>
</reference>
<evidence type="ECO:0000313" key="8">
    <source>
        <dbReference type="Proteomes" id="UP000284495"/>
    </source>
</evidence>
<dbReference type="EMBL" id="NFLW01000046">
    <property type="protein sequence ID" value="OUQ63434.1"/>
    <property type="molecule type" value="Genomic_DNA"/>
</dbReference>
<dbReference type="RefSeq" id="WP_087318853.1">
    <property type="nucleotide sequence ID" value="NZ_CP042282.1"/>
</dbReference>
<evidence type="ECO:0000313" key="7">
    <source>
        <dbReference type="Proteomes" id="UP000284417"/>
    </source>
</evidence>
<evidence type="ECO:0000313" key="4">
    <source>
        <dbReference type="EMBL" id="RHL33174.1"/>
    </source>
</evidence>
<dbReference type="EMBL" id="QROC01000022">
    <property type="protein sequence ID" value="RHK93456.1"/>
    <property type="molecule type" value="Genomic_DNA"/>
</dbReference>
<evidence type="ECO:0000313" key="3">
    <source>
        <dbReference type="EMBL" id="RHK93456.1"/>
    </source>
</evidence>
<dbReference type="AlphaFoldDB" id="A0A1Y4V1F9"/>
<dbReference type="EMBL" id="QSQU01000029">
    <property type="protein sequence ID" value="RGK59303.1"/>
    <property type="molecule type" value="Genomic_DNA"/>
</dbReference>
<reference evidence="5" key="1">
    <citation type="submission" date="2017-04" db="EMBL/GenBank/DDBJ databases">
        <title>Function of individual gut microbiota members based on whole genome sequencing of pure cultures obtained from chicken caecum.</title>
        <authorList>
            <person name="Medvecky M."/>
            <person name="Cejkova D."/>
            <person name="Polansky O."/>
            <person name="Karasova D."/>
            <person name="Kubasova T."/>
            <person name="Cizek A."/>
            <person name="Rychlik I."/>
        </authorList>
    </citation>
    <scope>NUCLEOTIDE SEQUENCE [LARGE SCALE GENOMIC DNA]</scope>
    <source>
        <strain evidence="5">An109</strain>
    </source>
</reference>
<dbReference type="Proteomes" id="UP000284495">
    <property type="component" value="Unassembled WGS sequence"/>
</dbReference>
<protein>
    <submittedName>
        <fullName evidence="2">Uncharacterized protein</fullName>
    </submittedName>
</protein>
<dbReference type="Proteomes" id="UP000261210">
    <property type="component" value="Unassembled WGS sequence"/>
</dbReference>
<reference evidence="6 7" key="3">
    <citation type="submission" date="2018-08" db="EMBL/GenBank/DDBJ databases">
        <title>A genome reference for cultivated species of the human gut microbiota.</title>
        <authorList>
            <person name="Zou Y."/>
            <person name="Xue W."/>
            <person name="Luo G."/>
        </authorList>
    </citation>
    <scope>NUCLEOTIDE SEQUENCE [LARGE SCALE GENOMIC DNA]</scope>
    <source>
        <strain evidence="4 8">AF38-2</strain>
        <strain evidence="3 7">AF39-6AC</strain>
        <strain evidence="2 6">TF10-34</strain>
    </source>
</reference>
<dbReference type="Proteomes" id="UP000196036">
    <property type="component" value="Unassembled WGS sequence"/>
</dbReference>
<comment type="caution">
    <text evidence="2">The sequence shown here is derived from an EMBL/GenBank/DDBJ whole genome shotgun (WGS) entry which is preliminary data.</text>
</comment>
<accession>A0A1Y4V1F9</accession>
<evidence type="ECO:0000313" key="2">
    <source>
        <dbReference type="EMBL" id="RGK59303.1"/>
    </source>
</evidence>
<proteinExistence type="predicted"/>
<dbReference type="Proteomes" id="UP000284417">
    <property type="component" value="Unassembled WGS sequence"/>
</dbReference>
<evidence type="ECO:0000313" key="1">
    <source>
        <dbReference type="EMBL" id="OUQ63434.1"/>
    </source>
</evidence>
<gene>
    <name evidence="1" type="ORF">B5E52_18995</name>
    <name evidence="4" type="ORF">DW027_23105</name>
    <name evidence="3" type="ORF">DW042_16000</name>
    <name evidence="2" type="ORF">DXD03_17765</name>
</gene>
<dbReference type="EMBL" id="QROO01000040">
    <property type="protein sequence ID" value="RHL33174.1"/>
    <property type="molecule type" value="Genomic_DNA"/>
</dbReference>
<organism evidence="2 6">
    <name type="scientific">Bacteroides xylanisolvens</name>
    <dbReference type="NCBI Taxonomy" id="371601"/>
    <lineage>
        <taxon>Bacteria</taxon>
        <taxon>Pseudomonadati</taxon>
        <taxon>Bacteroidota</taxon>
        <taxon>Bacteroidia</taxon>
        <taxon>Bacteroidales</taxon>
        <taxon>Bacteroidaceae</taxon>
        <taxon>Bacteroides</taxon>
    </lineage>
</organism>